<feature type="domain" description="Activator of Hsp90 ATPase homologue 1/2-like C-terminal" evidence="3">
    <location>
        <begin position="240"/>
        <end position="368"/>
    </location>
</feature>
<gene>
    <name evidence="4" type="ORF">F5544_22970</name>
</gene>
<sequence>MRTHLGRFAVVALRSERAADLRHRSGQRRGDPNAELRARACGSHLGRQSTAPGRRASETTVGHRPRNRRGRWRAAGASAERAAHRRRIRAGRAVDVPARTDRGAAARLRNDGDRTRISDRRRLPVRPHLCRRHGRPRRFRRCDVARDRRENRCARWGFPRPRPPDRTHLGRQPPLVLRLPRAPPARRRAGRRTRQALNTCNPRVALYARSAHPDRTVSGSSERRNPVSAADKIEHEVDIDASVARVWELVTDPGWWVGDGDRSGQNRWREGDFEIIEDPKYGRFPVRVEAMEPPHYISYRWASSFPGALPGEGNSTLVEFRLAERDGGTRLRVTESGFAALNMSDEDRTKAFDGNVDGWNMQLGVLKASAE</sequence>
<dbReference type="InterPro" id="IPR013538">
    <property type="entry name" value="ASHA1/2-like_C"/>
</dbReference>
<evidence type="ECO:0000259" key="3">
    <source>
        <dbReference type="Pfam" id="PF08327"/>
    </source>
</evidence>
<dbReference type="Proteomes" id="UP000503540">
    <property type="component" value="Chromosome"/>
</dbReference>
<comment type="similarity">
    <text evidence="1">Belongs to the AHA1 family.</text>
</comment>
<dbReference type="EMBL" id="CP046172">
    <property type="protein sequence ID" value="QIS12455.1"/>
    <property type="molecule type" value="Genomic_DNA"/>
</dbReference>
<reference evidence="4 5" key="1">
    <citation type="journal article" date="2019" name="ACS Chem. Biol.">
        <title>Identification and Mobilization of a Cryptic Antibiotic Biosynthesis Gene Locus from a Human-Pathogenic Nocardia Isolate.</title>
        <authorList>
            <person name="Herisse M."/>
            <person name="Ishida K."/>
            <person name="Porter J.L."/>
            <person name="Howden B."/>
            <person name="Hertweck C."/>
            <person name="Stinear T.P."/>
            <person name="Pidot S.J."/>
        </authorList>
    </citation>
    <scope>NUCLEOTIDE SEQUENCE [LARGE SCALE GENOMIC DNA]</scope>
    <source>
        <strain evidence="4 5">AUSMDU00012717</strain>
    </source>
</reference>
<accession>A0A6G9YGN6</accession>
<evidence type="ECO:0000256" key="1">
    <source>
        <dbReference type="ARBA" id="ARBA00006817"/>
    </source>
</evidence>
<dbReference type="KEGG" id="nah:F5544_22970"/>
<organism evidence="4 5">
    <name type="scientific">Nocardia arthritidis</name>
    <dbReference type="NCBI Taxonomy" id="228602"/>
    <lineage>
        <taxon>Bacteria</taxon>
        <taxon>Bacillati</taxon>
        <taxon>Actinomycetota</taxon>
        <taxon>Actinomycetes</taxon>
        <taxon>Mycobacteriales</taxon>
        <taxon>Nocardiaceae</taxon>
        <taxon>Nocardia</taxon>
    </lineage>
</organism>
<feature type="compositionally biased region" description="Basic residues" evidence="2">
    <location>
        <begin position="63"/>
        <end position="72"/>
    </location>
</feature>
<dbReference type="Pfam" id="PF08327">
    <property type="entry name" value="AHSA1"/>
    <property type="match status" value="1"/>
</dbReference>
<dbReference type="AlphaFoldDB" id="A0A6G9YGN6"/>
<evidence type="ECO:0000313" key="5">
    <source>
        <dbReference type="Proteomes" id="UP000503540"/>
    </source>
</evidence>
<dbReference type="Gene3D" id="3.30.530.20">
    <property type="match status" value="1"/>
</dbReference>
<keyword evidence="5" id="KW-1185">Reference proteome</keyword>
<proteinExistence type="inferred from homology"/>
<feature type="region of interest" description="Disordered" evidence="2">
    <location>
        <begin position="43"/>
        <end position="86"/>
    </location>
</feature>
<dbReference type="InterPro" id="IPR023393">
    <property type="entry name" value="START-like_dom_sf"/>
</dbReference>
<evidence type="ECO:0000313" key="4">
    <source>
        <dbReference type="EMBL" id="QIS12455.1"/>
    </source>
</evidence>
<evidence type="ECO:0000256" key="2">
    <source>
        <dbReference type="SAM" id="MobiDB-lite"/>
    </source>
</evidence>
<protein>
    <recommendedName>
        <fullName evidence="3">Activator of Hsp90 ATPase homologue 1/2-like C-terminal domain-containing protein</fullName>
    </recommendedName>
</protein>
<name>A0A6G9YGN6_9NOCA</name>
<dbReference type="SUPFAM" id="SSF55961">
    <property type="entry name" value="Bet v1-like"/>
    <property type="match status" value="1"/>
</dbReference>